<evidence type="ECO:0000313" key="3">
    <source>
        <dbReference type="Proteomes" id="UP000827092"/>
    </source>
</evidence>
<organism evidence="2 3">
    <name type="scientific">Oedothorax gibbosus</name>
    <dbReference type="NCBI Taxonomy" id="931172"/>
    <lineage>
        <taxon>Eukaryota</taxon>
        <taxon>Metazoa</taxon>
        <taxon>Ecdysozoa</taxon>
        <taxon>Arthropoda</taxon>
        <taxon>Chelicerata</taxon>
        <taxon>Arachnida</taxon>
        <taxon>Araneae</taxon>
        <taxon>Araneomorphae</taxon>
        <taxon>Entelegynae</taxon>
        <taxon>Araneoidea</taxon>
        <taxon>Linyphiidae</taxon>
        <taxon>Erigoninae</taxon>
        <taxon>Oedothorax</taxon>
    </lineage>
</organism>
<sequence>MFRGRIHPMISHDIIFSANSFTWSCVIRDFIRMWQPILGGDWSTVSVYYNPTVTSRSSRSTSVTNPTSSPSHFFSRCCCWGFYGHEDEPAYEPKVDDSAAVPDEEETRQPPKTDDWKAKVNHTFVVQKRFSQMKEEVPELDWDRLFIIWAKATLTED</sequence>
<dbReference type="EMBL" id="JAFNEN010000056">
    <property type="protein sequence ID" value="KAG8197350.1"/>
    <property type="molecule type" value="Genomic_DNA"/>
</dbReference>
<dbReference type="AlphaFoldDB" id="A0AAV6VLJ0"/>
<accession>A0AAV6VLJ0</accession>
<evidence type="ECO:0000256" key="1">
    <source>
        <dbReference type="SAM" id="MobiDB-lite"/>
    </source>
</evidence>
<feature type="region of interest" description="Disordered" evidence="1">
    <location>
        <begin position="91"/>
        <end position="115"/>
    </location>
</feature>
<name>A0AAV6VLJ0_9ARAC</name>
<proteinExistence type="predicted"/>
<keyword evidence="3" id="KW-1185">Reference proteome</keyword>
<protein>
    <submittedName>
        <fullName evidence="2">Uncharacterized protein</fullName>
    </submittedName>
</protein>
<comment type="caution">
    <text evidence="2">The sequence shown here is derived from an EMBL/GenBank/DDBJ whole genome shotgun (WGS) entry which is preliminary data.</text>
</comment>
<gene>
    <name evidence="2" type="ORF">JTE90_013477</name>
</gene>
<reference evidence="2 3" key="1">
    <citation type="journal article" date="2022" name="Nat. Ecol. Evol.">
        <title>A masculinizing supergene underlies an exaggerated male reproductive morph in a spider.</title>
        <authorList>
            <person name="Hendrickx F."/>
            <person name="De Corte Z."/>
            <person name="Sonet G."/>
            <person name="Van Belleghem S.M."/>
            <person name="Kostlbacher S."/>
            <person name="Vangestel C."/>
        </authorList>
    </citation>
    <scope>NUCLEOTIDE SEQUENCE [LARGE SCALE GENOMIC DNA]</scope>
    <source>
        <strain evidence="2">W744_W776</strain>
    </source>
</reference>
<dbReference type="Proteomes" id="UP000827092">
    <property type="component" value="Unassembled WGS sequence"/>
</dbReference>
<evidence type="ECO:0000313" key="2">
    <source>
        <dbReference type="EMBL" id="KAG8197350.1"/>
    </source>
</evidence>